<proteinExistence type="predicted"/>
<feature type="compositionally biased region" description="Pro residues" evidence="1">
    <location>
        <begin position="118"/>
        <end position="144"/>
    </location>
</feature>
<sequence length="174" mass="20506">MIWSSHSQYGLYHQSSRFRPQTPQDALIAQRLEEAADEIQTQYWKSLYPEKIKKIQQEIEHTCDELDYAGSFIYDEYPDKINLNRTGRQICERLRKNEEFREIPIEDLFEASGHDAFMPPPPPPFGPPPPPFGPPQGPPPPRPPRQQSWLEDIVSVLLYQEIARRRCRRCRGRY</sequence>
<keyword evidence="3" id="KW-1185">Reference proteome</keyword>
<gene>
    <name evidence="2" type="ORF">LKD48_03640</name>
</gene>
<evidence type="ECO:0000256" key="1">
    <source>
        <dbReference type="SAM" id="MobiDB-lite"/>
    </source>
</evidence>
<dbReference type="EMBL" id="JAJEQN010000006">
    <property type="protein sequence ID" value="MCC2220740.1"/>
    <property type="molecule type" value="Genomic_DNA"/>
</dbReference>
<evidence type="ECO:0000313" key="2">
    <source>
        <dbReference type="EMBL" id="MCC2220740.1"/>
    </source>
</evidence>
<feature type="region of interest" description="Disordered" evidence="1">
    <location>
        <begin position="112"/>
        <end position="147"/>
    </location>
</feature>
<reference evidence="2 3" key="1">
    <citation type="submission" date="2021-10" db="EMBL/GenBank/DDBJ databases">
        <title>Anaerobic single-cell dispensing facilitates the cultivation of human gut bacteria.</title>
        <authorList>
            <person name="Afrizal A."/>
        </authorList>
    </citation>
    <scope>NUCLEOTIDE SEQUENCE [LARGE SCALE GENOMIC DNA]</scope>
    <source>
        <strain evidence="2 3">CLA-AA-H224</strain>
    </source>
</reference>
<name>A0AAE3E2W2_9FIRM</name>
<dbReference type="Proteomes" id="UP001198200">
    <property type="component" value="Unassembled WGS sequence"/>
</dbReference>
<dbReference type="AlphaFoldDB" id="A0AAE3E2W2"/>
<evidence type="ECO:0000313" key="3">
    <source>
        <dbReference type="Proteomes" id="UP001198200"/>
    </source>
</evidence>
<protein>
    <submittedName>
        <fullName evidence="2">Uncharacterized protein</fullName>
    </submittedName>
</protein>
<comment type="caution">
    <text evidence="2">The sequence shown here is derived from an EMBL/GenBank/DDBJ whole genome shotgun (WGS) entry which is preliminary data.</text>
</comment>
<organism evidence="2 3">
    <name type="scientific">Anthropogastromicrobium aceti</name>
    <dbReference type="NCBI Taxonomy" id="2981768"/>
    <lineage>
        <taxon>Bacteria</taxon>
        <taxon>Bacillati</taxon>
        <taxon>Bacillota</taxon>
        <taxon>Clostridia</taxon>
        <taxon>Lachnospirales</taxon>
        <taxon>Lachnospiraceae</taxon>
        <taxon>Anthropogastromicrobium</taxon>
    </lineage>
</organism>
<dbReference type="RefSeq" id="WP_227101405.1">
    <property type="nucleotide sequence ID" value="NZ_JAJEQN010000006.1"/>
</dbReference>
<accession>A0AAE3E2W2</accession>